<reference evidence="2 3" key="1">
    <citation type="submission" date="2022-09" db="EMBL/GenBank/DDBJ databases">
        <authorList>
            <person name="Palmer J.M."/>
        </authorList>
    </citation>
    <scope>NUCLEOTIDE SEQUENCE [LARGE SCALE GENOMIC DNA]</scope>
    <source>
        <strain evidence="2 3">DSM 7382</strain>
    </source>
</reference>
<name>A0AAW0FKA8_9APHY</name>
<keyword evidence="1" id="KW-0812">Transmembrane</keyword>
<gene>
    <name evidence="2" type="ORF">QCA50_016940</name>
</gene>
<feature type="transmembrane region" description="Helical" evidence="1">
    <location>
        <begin position="31"/>
        <end position="53"/>
    </location>
</feature>
<organism evidence="2 3">
    <name type="scientific">Cerrena zonata</name>
    <dbReference type="NCBI Taxonomy" id="2478898"/>
    <lineage>
        <taxon>Eukaryota</taxon>
        <taxon>Fungi</taxon>
        <taxon>Dikarya</taxon>
        <taxon>Basidiomycota</taxon>
        <taxon>Agaricomycotina</taxon>
        <taxon>Agaricomycetes</taxon>
        <taxon>Polyporales</taxon>
        <taxon>Cerrenaceae</taxon>
        <taxon>Cerrena</taxon>
    </lineage>
</organism>
<keyword evidence="1" id="KW-1133">Transmembrane helix</keyword>
<keyword evidence="1" id="KW-0472">Membrane</keyword>
<accession>A0AAW0FKA8</accession>
<proteinExistence type="predicted"/>
<sequence>MALPTNLEIHPNLIIVLPGVLLVLQGAVPSLVYLIVTLTLHLILTSLIILWLWKWKIGLRSALGYYYGKHYTLISIMFAKSTIMNVACSILLLTSLLAPNPWFSNPLNFASTFKIWIGITPAVQVSKSTLSLLLAKTI</sequence>
<comment type="caution">
    <text evidence="2">The sequence shown here is derived from an EMBL/GenBank/DDBJ whole genome shotgun (WGS) entry which is preliminary data.</text>
</comment>
<protein>
    <submittedName>
        <fullName evidence="2">Uncharacterized protein</fullName>
    </submittedName>
</protein>
<dbReference type="EMBL" id="JASBNA010000053">
    <property type="protein sequence ID" value="KAK7679994.1"/>
    <property type="molecule type" value="Genomic_DNA"/>
</dbReference>
<evidence type="ECO:0000313" key="3">
    <source>
        <dbReference type="Proteomes" id="UP001385951"/>
    </source>
</evidence>
<dbReference type="AlphaFoldDB" id="A0AAW0FKA8"/>
<feature type="transmembrane region" description="Helical" evidence="1">
    <location>
        <begin position="73"/>
        <end position="93"/>
    </location>
</feature>
<evidence type="ECO:0000313" key="2">
    <source>
        <dbReference type="EMBL" id="KAK7679994.1"/>
    </source>
</evidence>
<feature type="transmembrane region" description="Helical" evidence="1">
    <location>
        <begin position="113"/>
        <end position="135"/>
    </location>
</feature>
<dbReference type="Proteomes" id="UP001385951">
    <property type="component" value="Unassembled WGS sequence"/>
</dbReference>
<evidence type="ECO:0000256" key="1">
    <source>
        <dbReference type="SAM" id="Phobius"/>
    </source>
</evidence>
<keyword evidence="3" id="KW-1185">Reference proteome</keyword>